<gene>
    <name evidence="1" type="ORF">FJT64_012242</name>
</gene>
<accession>A0A6A4VJC8</accession>
<dbReference type="AlphaFoldDB" id="A0A6A4VJC8"/>
<dbReference type="EMBL" id="VIIS01002026">
    <property type="protein sequence ID" value="KAF0289541.1"/>
    <property type="molecule type" value="Genomic_DNA"/>
</dbReference>
<evidence type="ECO:0000313" key="1">
    <source>
        <dbReference type="EMBL" id="KAF0289541.1"/>
    </source>
</evidence>
<evidence type="ECO:0000313" key="2">
    <source>
        <dbReference type="Proteomes" id="UP000440578"/>
    </source>
</evidence>
<dbReference type="PANTHER" id="PTHR46409:SF1">
    <property type="entry name" value="HTH PSQ-TYPE DOMAIN-CONTAINING PROTEIN"/>
    <property type="match status" value="1"/>
</dbReference>
<dbReference type="OrthoDB" id="6381495at2759"/>
<reference evidence="1 2" key="1">
    <citation type="submission" date="2019-07" db="EMBL/GenBank/DDBJ databases">
        <title>Draft genome assembly of a fouling barnacle, Amphibalanus amphitrite (Darwin, 1854): The first reference genome for Thecostraca.</title>
        <authorList>
            <person name="Kim W."/>
        </authorList>
    </citation>
    <scope>NUCLEOTIDE SEQUENCE [LARGE SCALE GENOMIC DNA]</scope>
    <source>
        <strain evidence="1">SNU_AA5</strain>
        <tissue evidence="1">Soma without cirri and trophi</tissue>
    </source>
</reference>
<dbReference type="Proteomes" id="UP000440578">
    <property type="component" value="Unassembled WGS sequence"/>
</dbReference>
<comment type="caution">
    <text evidence="1">The sequence shown here is derived from an EMBL/GenBank/DDBJ whole genome shotgun (WGS) entry which is preliminary data.</text>
</comment>
<keyword evidence="2" id="KW-1185">Reference proteome</keyword>
<dbReference type="PANTHER" id="PTHR46409">
    <property type="entry name" value="HTH PSQ-TYPE DOMAIN-CONTAINING PROTEIN"/>
    <property type="match status" value="1"/>
</dbReference>
<proteinExistence type="predicted"/>
<sequence length="268" mass="30259">MPVVQFAPVPGSVPEIPETVFKELSSDQQIVHRLAMGVQSGTIAPQDASRRIGPLNHASELRDIVRFIVQHYLPMWFCIRQTSSCIDGPKNFMRSLELLRKLPQELQNIVQPVTQRNAYWAHPEAVLLSMVADGNPDLRARAVHAIKKCRMQPTDEVRPYILPQINFQAATYAEVFDWDKTKMTEPPLTIGLCDSVIQDIFHTPLKVKNYPVHTQAVERAVQVVTEASYKVAGEAQRHGNICNKLKHRKQNPCVASKRSFVEAFTASQ</sequence>
<name>A0A6A4VJC8_AMPAM</name>
<protein>
    <submittedName>
        <fullName evidence="1">Uncharacterized protein</fullName>
    </submittedName>
</protein>
<organism evidence="1 2">
    <name type="scientific">Amphibalanus amphitrite</name>
    <name type="common">Striped barnacle</name>
    <name type="synonym">Balanus amphitrite</name>
    <dbReference type="NCBI Taxonomy" id="1232801"/>
    <lineage>
        <taxon>Eukaryota</taxon>
        <taxon>Metazoa</taxon>
        <taxon>Ecdysozoa</taxon>
        <taxon>Arthropoda</taxon>
        <taxon>Crustacea</taxon>
        <taxon>Multicrustacea</taxon>
        <taxon>Cirripedia</taxon>
        <taxon>Thoracica</taxon>
        <taxon>Thoracicalcarea</taxon>
        <taxon>Balanomorpha</taxon>
        <taxon>Balanoidea</taxon>
        <taxon>Balanidae</taxon>
        <taxon>Amphibalaninae</taxon>
        <taxon>Amphibalanus</taxon>
    </lineage>
</organism>